<sequence>MGSLCRFPVLFSHRTVSGVCSVCCLLPCYSVKSRCDRSIQIKLN</sequence>
<organism evidence="1">
    <name type="scientific">Anguilla anguilla</name>
    <name type="common">European freshwater eel</name>
    <name type="synonym">Muraena anguilla</name>
    <dbReference type="NCBI Taxonomy" id="7936"/>
    <lineage>
        <taxon>Eukaryota</taxon>
        <taxon>Metazoa</taxon>
        <taxon>Chordata</taxon>
        <taxon>Craniata</taxon>
        <taxon>Vertebrata</taxon>
        <taxon>Euteleostomi</taxon>
        <taxon>Actinopterygii</taxon>
        <taxon>Neopterygii</taxon>
        <taxon>Teleostei</taxon>
        <taxon>Anguilliformes</taxon>
        <taxon>Anguillidae</taxon>
        <taxon>Anguilla</taxon>
    </lineage>
</organism>
<accession>A0A0E9WKA9</accession>
<protein>
    <submittedName>
        <fullName evidence="1">Uncharacterized protein</fullName>
    </submittedName>
</protein>
<reference evidence="1" key="1">
    <citation type="submission" date="2014-11" db="EMBL/GenBank/DDBJ databases">
        <authorList>
            <person name="Amaro Gonzalez C."/>
        </authorList>
    </citation>
    <scope>NUCLEOTIDE SEQUENCE</scope>
</reference>
<dbReference type="AlphaFoldDB" id="A0A0E9WKA9"/>
<dbReference type="EMBL" id="GBXM01018552">
    <property type="protein sequence ID" value="JAH90025.1"/>
    <property type="molecule type" value="Transcribed_RNA"/>
</dbReference>
<name>A0A0E9WKA9_ANGAN</name>
<evidence type="ECO:0000313" key="1">
    <source>
        <dbReference type="EMBL" id="JAH90025.1"/>
    </source>
</evidence>
<reference evidence="1" key="2">
    <citation type="journal article" date="2015" name="Fish Shellfish Immunol.">
        <title>Early steps in the European eel (Anguilla anguilla)-Vibrio vulnificus interaction in the gills: Role of the RtxA13 toxin.</title>
        <authorList>
            <person name="Callol A."/>
            <person name="Pajuelo D."/>
            <person name="Ebbesson L."/>
            <person name="Teles M."/>
            <person name="MacKenzie S."/>
            <person name="Amaro C."/>
        </authorList>
    </citation>
    <scope>NUCLEOTIDE SEQUENCE</scope>
</reference>
<proteinExistence type="predicted"/>